<reference evidence="1" key="1">
    <citation type="submission" date="2023-06" db="EMBL/GenBank/DDBJ databases">
        <authorList>
            <consortium name="Lawrence Berkeley National Laboratory"/>
            <person name="Ahrendt S."/>
            <person name="Sahu N."/>
            <person name="Indic B."/>
            <person name="Wong-Bajracharya J."/>
            <person name="Merenyi Z."/>
            <person name="Ke H.-M."/>
            <person name="Monk M."/>
            <person name="Kocsube S."/>
            <person name="Drula E."/>
            <person name="Lipzen A."/>
            <person name="Balint B."/>
            <person name="Henrissat B."/>
            <person name="Andreopoulos B."/>
            <person name="Martin F.M."/>
            <person name="Harder C.B."/>
            <person name="Rigling D."/>
            <person name="Ford K.L."/>
            <person name="Foster G.D."/>
            <person name="Pangilinan J."/>
            <person name="Papanicolaou A."/>
            <person name="Barry K."/>
            <person name="LaButti K."/>
            <person name="Viragh M."/>
            <person name="Koriabine M."/>
            <person name="Yan M."/>
            <person name="Riley R."/>
            <person name="Champramary S."/>
            <person name="Plett K.L."/>
            <person name="Tsai I.J."/>
            <person name="Slot J."/>
            <person name="Sipos G."/>
            <person name="Plett J."/>
            <person name="Nagy L.G."/>
            <person name="Grigoriev I.V."/>
        </authorList>
    </citation>
    <scope>NUCLEOTIDE SEQUENCE</scope>
    <source>
        <strain evidence="1">HWK02</strain>
    </source>
</reference>
<dbReference type="GO" id="GO:0006355">
    <property type="term" value="P:regulation of DNA-templated transcription"/>
    <property type="evidence" value="ECO:0007669"/>
    <property type="project" value="TreeGrafter"/>
</dbReference>
<evidence type="ECO:0000313" key="2">
    <source>
        <dbReference type="Proteomes" id="UP001175228"/>
    </source>
</evidence>
<gene>
    <name evidence="1" type="ORF">EDD18DRAFT_1461249</name>
</gene>
<dbReference type="GO" id="GO:0006307">
    <property type="term" value="P:DNA alkylation repair"/>
    <property type="evidence" value="ECO:0007669"/>
    <property type="project" value="InterPro"/>
</dbReference>
<proteinExistence type="predicted"/>
<accession>A0AA39Q8E1</accession>
<dbReference type="EMBL" id="JAUEPU010000011">
    <property type="protein sequence ID" value="KAK0498167.1"/>
    <property type="molecule type" value="Genomic_DNA"/>
</dbReference>
<comment type="caution">
    <text evidence="1">The sequence shown here is derived from an EMBL/GenBank/DDBJ whole genome shotgun (WGS) entry which is preliminary data.</text>
</comment>
<dbReference type="Proteomes" id="UP001175228">
    <property type="component" value="Unassembled WGS sequence"/>
</dbReference>
<name>A0AA39Q8E1_9AGAR</name>
<organism evidence="1 2">
    <name type="scientific">Armillaria luteobubalina</name>
    <dbReference type="NCBI Taxonomy" id="153913"/>
    <lineage>
        <taxon>Eukaryota</taxon>
        <taxon>Fungi</taxon>
        <taxon>Dikarya</taxon>
        <taxon>Basidiomycota</taxon>
        <taxon>Agaricomycotina</taxon>
        <taxon>Agaricomycetes</taxon>
        <taxon>Agaricomycetidae</taxon>
        <taxon>Agaricales</taxon>
        <taxon>Marasmiineae</taxon>
        <taxon>Physalacriaceae</taxon>
        <taxon>Armillaria</taxon>
    </lineage>
</organism>
<keyword evidence="2" id="KW-1185">Reference proteome</keyword>
<evidence type="ECO:0000313" key="1">
    <source>
        <dbReference type="EMBL" id="KAK0498167.1"/>
    </source>
</evidence>
<protein>
    <submittedName>
        <fullName evidence="1">Uncharacterized protein</fullName>
    </submittedName>
</protein>
<dbReference type="PANTHER" id="PTHR13360:SF1">
    <property type="entry name" value="ACTIVATING SIGNAL COINTEGRATOR 1 COMPLEX SUBUNIT 1"/>
    <property type="match status" value="1"/>
</dbReference>
<dbReference type="AlphaFoldDB" id="A0AA39Q8E1"/>
<dbReference type="PANTHER" id="PTHR13360">
    <property type="entry name" value="ACTIVATING SIGNAL COINTEGRATOR 1 COMPLEX SUBUNIT 1"/>
    <property type="match status" value="1"/>
</dbReference>
<dbReference type="GO" id="GO:0005634">
    <property type="term" value="C:nucleus"/>
    <property type="evidence" value="ECO:0007669"/>
    <property type="project" value="TreeGrafter"/>
</dbReference>
<dbReference type="InterPro" id="IPR009210">
    <property type="entry name" value="ASCC1"/>
</dbReference>
<sequence>MARPTHCELVQLSTPELPICNLSALDSTLLAGPQRVHLILGGMNLTTESPSTAPDLLHCLPTLPRSQLRPLSPSAPSTCSRGNPAAVPTSYGLIFHDEGFIIGRCPLKLHMTLMNSTYRRPRTKRPQAFDYNAILRQAGVLECFSVLESEYAEISLVVPMGSYDVPRVHLCKMGSWNTDGAYVSCGDTPSSKELVQAITILCRIIFGISLGIPVILHHLTLLSHRAVQRHPYILGPMGWSFS</sequence>
<dbReference type="Gene3D" id="3.90.1140.10">
    <property type="entry name" value="Cyclic phosphodiesterase"/>
    <property type="match status" value="1"/>
</dbReference>